<dbReference type="Pfam" id="PF00668">
    <property type="entry name" value="Condensation"/>
    <property type="match status" value="1"/>
</dbReference>
<dbReference type="InterPro" id="IPR020806">
    <property type="entry name" value="PKS_PP-bd"/>
</dbReference>
<dbReference type="NCBIfam" id="TIGR01733">
    <property type="entry name" value="AA-adenyl-dom"/>
    <property type="match status" value="1"/>
</dbReference>
<dbReference type="PROSITE" id="PS00012">
    <property type="entry name" value="PHOSPHOPANTETHEINE"/>
    <property type="match status" value="1"/>
</dbReference>
<feature type="compositionally biased region" description="Gly residues" evidence="5">
    <location>
        <begin position="979"/>
        <end position="992"/>
    </location>
</feature>
<evidence type="ECO:0000256" key="2">
    <source>
        <dbReference type="ARBA" id="ARBA00022450"/>
    </source>
</evidence>
<dbReference type="InterPro" id="IPR025110">
    <property type="entry name" value="AMP-bd_C"/>
</dbReference>
<dbReference type="Pfam" id="PF00501">
    <property type="entry name" value="AMP-binding"/>
    <property type="match status" value="1"/>
</dbReference>
<dbReference type="PROSITE" id="PS50075">
    <property type="entry name" value="CARRIER"/>
    <property type="match status" value="1"/>
</dbReference>
<dbReference type="Gene3D" id="3.30.300.30">
    <property type="match status" value="1"/>
</dbReference>
<dbReference type="Gene3D" id="3.40.50.720">
    <property type="entry name" value="NAD(P)-binding Rossmann-like Domain"/>
    <property type="match status" value="1"/>
</dbReference>
<dbReference type="InterPro" id="IPR000873">
    <property type="entry name" value="AMP-dep_synth/lig_dom"/>
</dbReference>
<dbReference type="PROSITE" id="PS00455">
    <property type="entry name" value="AMP_BINDING"/>
    <property type="match status" value="1"/>
</dbReference>
<dbReference type="SUPFAM" id="SSF52777">
    <property type="entry name" value="CoA-dependent acyltransferases"/>
    <property type="match status" value="2"/>
</dbReference>
<evidence type="ECO:0000256" key="3">
    <source>
        <dbReference type="ARBA" id="ARBA00022553"/>
    </source>
</evidence>
<dbReference type="InterPro" id="IPR010071">
    <property type="entry name" value="AA_adenyl_dom"/>
</dbReference>
<dbReference type="InterPro" id="IPR045851">
    <property type="entry name" value="AMP-bd_C_sf"/>
</dbReference>
<feature type="region of interest" description="Disordered" evidence="5">
    <location>
        <begin position="212"/>
        <end position="231"/>
    </location>
</feature>
<dbReference type="Pfam" id="PF07993">
    <property type="entry name" value="NAD_binding_4"/>
    <property type="match status" value="1"/>
</dbReference>
<dbReference type="InterPro" id="IPR001242">
    <property type="entry name" value="Condensation_dom"/>
</dbReference>
<dbReference type="Gene3D" id="2.30.38.10">
    <property type="entry name" value="Luciferase, Domain 3"/>
    <property type="match status" value="1"/>
</dbReference>
<dbReference type="InterPro" id="IPR036736">
    <property type="entry name" value="ACP-like_sf"/>
</dbReference>
<sequence>MTERPATTFPMSFEQESIWLNDQLRSGPSLYRESWVHRIRGDLDAAAVETALTALVARHEPLRTALVMEGGRAVQVVAPQAPVPLAVRSVPEEGLAEALYAAVSGPLPLDRPPLLRATLLRVAPRDAVLAVGVHHAAIDGWSLRLFDQEFSRLYRMALDSRAPALPELPMSFGSYARAQRAAADGAVDEAADEAADGAMEYWRRTLAGAPEESAFPLDRPRPAAPEHGGGQHEFVIGPELGAALRRSCRELRTTPFVLLTAALTALLVRLGGQEDVVLGTPVTRRDTLELEPLIACLSDVMPLRQRTRRGQTFRELVADTRSAVRGAMAHTRVPHSRLVRELVPERTPARFPLFQVVVTVDDADAPGLDLPGATAERLYCHGGTAKFDVFLNLVPRDGGYLGLLEYATEILDPATARRIGERFVALLTDATSDEDLCLDDLRVMSEDERTFVEETLSRGPAAAAAGDGPPAAHERVDRVARSRPDAIAVVHGEHRMTYGELTASAAALAGVLTARGLARQRIGIMLDRSVDALVAVLGVLYAGGACVPLDPALPADRLSFLLRDSEPAAVLTRRAGGGLPGVETLCVEDVPAPAPGGAPRPPLPAVGRDDPAYLVYTSGSTGRPKGVVMPHRSLAALVDWQCGEPSAEAGPPTAQFAPLGFDVAFQEMFCTWAVGGALVLVDDHVRSDPHRLLDLVEHHAVDRIFLPYVALQVIAEYAVSAGRRPASLREVITAGEELHVTPAIRELFTTCPLARLENQYGPSETHVVTRHRLTGPPVSWPDRPPIGRPVPGSRVYVLDGRLRPRPVGAVGEICVAGDSVALGYRSEGDANDRRFVTDPFGPGGGLLYRTGDLGAFLPDGSLRFLGRGDDQTKVRGYRVEPGEVEAALKTVPGITDAVVVAEGGHATERRLVAYYTAAEPDRPAPGQVRQALAGKLPAYLVPSVATRVPGFPRTHSGKTDRAAVHRRYAPTARTPRPAVGGGPGGGSGGGRLPAGTLERELAALWAEVLRVEAVEPDRTFFSYGGDSLLAVRLAVRVRAELGLPAHPSDILAARTLSALARTLGERGQAPEAHDEAHDEVPDLGEETALDPGIVPAPGPAAAPGPPGHVLLTGATGFLGAFLLHDLLERTPATVHCLVRAPDPAAAFQRLRHTLMRYHLWNPAHAGRIEAVPGDLARGRLGLGQRAFDRLARRVDAVFHTGAEVNLTYPYARLKAANVDGTAEILRLAAAHRAVPVHHVSTVGVFPAHGRHPAGRVLPDHPLGDGALLRHGYARTKWVAEALVAEAGKRGLPVTVYRPTRISGHTGTGVCQTSDFLWLLVKGCLQAGLAPRDYAGDFDLVPVDYVSAAIGALAADPSNTGGIFHLSSERRLPFTEIVSRLRALGHRIGEVPLEQWHRHLEQQPENAAFPLLGLLPARGARPGEEPPLPSLLFDSSSTRRALRGSEVTCPPIDDALFARYISSFVTDGFLPPP</sequence>
<dbReference type="SUPFAM" id="SSF47336">
    <property type="entry name" value="ACP-like"/>
    <property type="match status" value="1"/>
</dbReference>
<dbReference type="EMBL" id="JAVREV010000006">
    <property type="protein sequence ID" value="MDT0443506.1"/>
    <property type="molecule type" value="Genomic_DNA"/>
</dbReference>
<feature type="region of interest" description="Disordered" evidence="5">
    <location>
        <begin position="969"/>
        <end position="993"/>
    </location>
</feature>
<dbReference type="Pfam" id="PF13193">
    <property type="entry name" value="AMP-binding_C"/>
    <property type="match status" value="1"/>
</dbReference>
<dbReference type="InterPro" id="IPR013120">
    <property type="entry name" value="FAR_NAD-bd"/>
</dbReference>
<dbReference type="InterPro" id="IPR036291">
    <property type="entry name" value="NAD(P)-bd_dom_sf"/>
</dbReference>
<comment type="cofactor">
    <cofactor evidence="1">
        <name>pantetheine 4'-phosphate</name>
        <dbReference type="ChEBI" id="CHEBI:47942"/>
    </cofactor>
</comment>
<dbReference type="InterPro" id="IPR020845">
    <property type="entry name" value="AMP-binding_CS"/>
</dbReference>
<dbReference type="PANTHER" id="PTHR45527">
    <property type="entry name" value="NONRIBOSOMAL PEPTIDE SYNTHETASE"/>
    <property type="match status" value="1"/>
</dbReference>
<evidence type="ECO:0000256" key="5">
    <source>
        <dbReference type="SAM" id="MobiDB-lite"/>
    </source>
</evidence>
<dbReference type="Gene3D" id="3.40.50.980">
    <property type="match status" value="2"/>
</dbReference>
<keyword evidence="2" id="KW-0596">Phosphopantetheine</keyword>
<dbReference type="NCBIfam" id="TIGR01746">
    <property type="entry name" value="Thioester-redct"/>
    <property type="match status" value="1"/>
</dbReference>
<feature type="domain" description="Carrier" evidence="6">
    <location>
        <begin position="992"/>
        <end position="1067"/>
    </location>
</feature>
<dbReference type="InterPro" id="IPR006162">
    <property type="entry name" value="Ppantetheine_attach_site"/>
</dbReference>
<evidence type="ECO:0000313" key="7">
    <source>
        <dbReference type="EMBL" id="MDT0443506.1"/>
    </source>
</evidence>
<dbReference type="InterPro" id="IPR009081">
    <property type="entry name" value="PP-bd_ACP"/>
</dbReference>
<keyword evidence="8" id="KW-1185">Reference proteome</keyword>
<name>A0ABU2S492_9ACTN</name>
<protein>
    <submittedName>
        <fullName evidence="7">Amino acid adenylation domain-containing protein</fullName>
    </submittedName>
</protein>
<evidence type="ECO:0000256" key="1">
    <source>
        <dbReference type="ARBA" id="ARBA00001957"/>
    </source>
</evidence>
<evidence type="ECO:0000256" key="4">
    <source>
        <dbReference type="ARBA" id="ARBA00022598"/>
    </source>
</evidence>
<proteinExistence type="predicted"/>
<dbReference type="Gene3D" id="3.30.559.10">
    <property type="entry name" value="Chloramphenicol acetyltransferase-like domain"/>
    <property type="match status" value="1"/>
</dbReference>
<dbReference type="Gene3D" id="1.10.1200.10">
    <property type="entry name" value="ACP-like"/>
    <property type="match status" value="1"/>
</dbReference>
<comment type="caution">
    <text evidence="7">The sequence shown here is derived from an EMBL/GenBank/DDBJ whole genome shotgun (WGS) entry which is preliminary data.</text>
</comment>
<organism evidence="7 8">
    <name type="scientific">Streptomyces johnsoniae</name>
    <dbReference type="NCBI Taxonomy" id="3075532"/>
    <lineage>
        <taxon>Bacteria</taxon>
        <taxon>Bacillati</taxon>
        <taxon>Actinomycetota</taxon>
        <taxon>Actinomycetes</taxon>
        <taxon>Kitasatosporales</taxon>
        <taxon>Streptomycetaceae</taxon>
        <taxon>Streptomyces</taxon>
    </lineage>
</organism>
<keyword evidence="4" id="KW-0436">Ligase</keyword>
<dbReference type="InterPro" id="IPR023213">
    <property type="entry name" value="CAT-like_dom_sf"/>
</dbReference>
<dbReference type="PANTHER" id="PTHR45527:SF1">
    <property type="entry name" value="FATTY ACID SYNTHASE"/>
    <property type="match status" value="1"/>
</dbReference>
<accession>A0ABU2S492</accession>
<dbReference type="CDD" id="cd05235">
    <property type="entry name" value="SDR_e1"/>
    <property type="match status" value="1"/>
</dbReference>
<dbReference type="Pfam" id="PF00550">
    <property type="entry name" value="PP-binding"/>
    <property type="match status" value="1"/>
</dbReference>
<dbReference type="RefSeq" id="WP_311617855.1">
    <property type="nucleotide sequence ID" value="NZ_JAVREV010000006.1"/>
</dbReference>
<dbReference type="InterPro" id="IPR010080">
    <property type="entry name" value="Thioester_reductase-like_dom"/>
</dbReference>
<dbReference type="Gene3D" id="3.30.559.30">
    <property type="entry name" value="Nonribosomal peptide synthetase, condensation domain"/>
    <property type="match status" value="1"/>
</dbReference>
<keyword evidence="3" id="KW-0597">Phosphoprotein</keyword>
<gene>
    <name evidence="7" type="ORF">RM779_13015</name>
</gene>
<dbReference type="SMART" id="SM00823">
    <property type="entry name" value="PKS_PP"/>
    <property type="match status" value="1"/>
</dbReference>
<dbReference type="SUPFAM" id="SSF51735">
    <property type="entry name" value="NAD(P)-binding Rossmann-fold domains"/>
    <property type="match status" value="1"/>
</dbReference>
<dbReference type="Proteomes" id="UP001183615">
    <property type="component" value="Unassembled WGS sequence"/>
</dbReference>
<reference evidence="8" key="1">
    <citation type="submission" date="2023-07" db="EMBL/GenBank/DDBJ databases">
        <title>30 novel species of actinomycetes from the DSMZ collection.</title>
        <authorList>
            <person name="Nouioui I."/>
        </authorList>
    </citation>
    <scope>NUCLEOTIDE SEQUENCE [LARGE SCALE GENOMIC DNA]</scope>
    <source>
        <strain evidence="8">DSM 41886</strain>
    </source>
</reference>
<evidence type="ECO:0000313" key="8">
    <source>
        <dbReference type="Proteomes" id="UP001183615"/>
    </source>
</evidence>
<evidence type="ECO:0000259" key="6">
    <source>
        <dbReference type="PROSITE" id="PS50075"/>
    </source>
</evidence>
<dbReference type="CDD" id="cd19531">
    <property type="entry name" value="LCL_NRPS-like"/>
    <property type="match status" value="1"/>
</dbReference>
<dbReference type="SUPFAM" id="SSF56801">
    <property type="entry name" value="Acetyl-CoA synthetase-like"/>
    <property type="match status" value="1"/>
</dbReference>
<feature type="compositionally biased region" description="Low complexity" evidence="5">
    <location>
        <begin position="969"/>
        <end position="978"/>
    </location>
</feature>